<dbReference type="InterPro" id="IPR037359">
    <property type="entry name" value="NST/OST"/>
</dbReference>
<keyword evidence="1" id="KW-0808">Transferase</keyword>
<dbReference type="Proteomes" id="UP000335636">
    <property type="component" value="Unassembled WGS sequence"/>
</dbReference>
<proteinExistence type="predicted"/>
<evidence type="ECO:0000256" key="2">
    <source>
        <dbReference type="PIRSR" id="PIRSR637359-2"/>
    </source>
</evidence>
<feature type="binding site" evidence="2">
    <location>
        <position position="55"/>
    </location>
    <ligand>
        <name>3'-phosphoadenylyl sulfate</name>
        <dbReference type="ChEBI" id="CHEBI:58339"/>
    </ligand>
</feature>
<dbReference type="EMBL" id="CABDUW010000456">
    <property type="protein sequence ID" value="VTJ69315.1"/>
    <property type="molecule type" value="Genomic_DNA"/>
</dbReference>
<evidence type="ECO:0000256" key="1">
    <source>
        <dbReference type="ARBA" id="ARBA00022679"/>
    </source>
</evidence>
<accession>A0A5E4BIS0</accession>
<reference evidence="3" key="1">
    <citation type="submission" date="2019-04" db="EMBL/GenBank/DDBJ databases">
        <authorList>
            <person name="Alioto T."/>
            <person name="Alioto T."/>
        </authorList>
    </citation>
    <scope>NUCLEOTIDE SEQUENCE [LARGE SCALE GENOMIC DNA]</scope>
</reference>
<dbReference type="PANTHER" id="PTHR10605">
    <property type="entry name" value="HEPARAN SULFATE SULFOTRANSFERASE"/>
    <property type="match status" value="1"/>
</dbReference>
<dbReference type="GO" id="GO:0005794">
    <property type="term" value="C:Golgi apparatus"/>
    <property type="evidence" value="ECO:0007669"/>
    <property type="project" value="TreeGrafter"/>
</dbReference>
<protein>
    <submittedName>
        <fullName evidence="3">Uncharacterized protein</fullName>
    </submittedName>
</protein>
<dbReference type="GO" id="GO:0019213">
    <property type="term" value="F:deacetylase activity"/>
    <property type="evidence" value="ECO:0007669"/>
    <property type="project" value="TreeGrafter"/>
</dbReference>
<gene>
    <name evidence="3" type="ORF">MONAX_5E022709</name>
</gene>
<dbReference type="PANTHER" id="PTHR10605:SF29">
    <property type="entry name" value="BIFUNCTIONAL HEPARAN SULFATE N-DEACETYLASE_N-SULFOTRANSFERASE 3"/>
    <property type="match status" value="1"/>
</dbReference>
<dbReference type="GO" id="GO:0015016">
    <property type="term" value="F:heparan sulfate N-sulfotransferase activity"/>
    <property type="evidence" value="ECO:0007669"/>
    <property type="project" value="TreeGrafter"/>
</dbReference>
<dbReference type="AlphaFoldDB" id="A0A5E4BIS0"/>
<evidence type="ECO:0000313" key="3">
    <source>
        <dbReference type="EMBL" id="VTJ69315.1"/>
    </source>
</evidence>
<feature type="non-terminal residue" evidence="3">
    <location>
        <position position="1"/>
    </location>
</feature>
<dbReference type="SUPFAM" id="SSF52540">
    <property type="entry name" value="P-loop containing nucleoside triphosphate hydrolases"/>
    <property type="match status" value="1"/>
</dbReference>
<feature type="non-terminal residue" evidence="3">
    <location>
        <position position="58"/>
    </location>
</feature>
<dbReference type="Gene3D" id="3.40.50.300">
    <property type="entry name" value="P-loop containing nucleotide triphosphate hydrolases"/>
    <property type="match status" value="1"/>
</dbReference>
<evidence type="ECO:0000313" key="4">
    <source>
        <dbReference type="Proteomes" id="UP000335636"/>
    </source>
</evidence>
<keyword evidence="4" id="KW-1185">Reference proteome</keyword>
<sequence>YMDFFPIPSNVTTDFLFEKSANYFHSEEAPKRAASLVPKAKIISILIDPSDRAYSWYQ</sequence>
<dbReference type="InterPro" id="IPR027417">
    <property type="entry name" value="P-loop_NTPase"/>
</dbReference>
<comment type="caution">
    <text evidence="3">The sequence shown here is derived from an EMBL/GenBank/DDBJ whole genome shotgun (WGS) entry which is preliminary data.</text>
</comment>
<organism evidence="3 4">
    <name type="scientific">Marmota monax</name>
    <name type="common">Woodchuck</name>
    <dbReference type="NCBI Taxonomy" id="9995"/>
    <lineage>
        <taxon>Eukaryota</taxon>
        <taxon>Metazoa</taxon>
        <taxon>Chordata</taxon>
        <taxon>Craniata</taxon>
        <taxon>Vertebrata</taxon>
        <taxon>Euteleostomi</taxon>
        <taxon>Mammalia</taxon>
        <taxon>Eutheria</taxon>
        <taxon>Euarchontoglires</taxon>
        <taxon>Glires</taxon>
        <taxon>Rodentia</taxon>
        <taxon>Sciuromorpha</taxon>
        <taxon>Sciuridae</taxon>
        <taxon>Xerinae</taxon>
        <taxon>Marmotini</taxon>
        <taxon>Marmota</taxon>
    </lineage>
</organism>
<name>A0A5E4BIS0_MARMO</name>